<keyword evidence="3" id="KW-1185">Reference proteome</keyword>
<accession>A0ABP0QAJ6</accession>
<reference evidence="2 3" key="1">
    <citation type="submission" date="2024-02" db="EMBL/GenBank/DDBJ databases">
        <authorList>
            <person name="Chen Y."/>
            <person name="Shah S."/>
            <person name="Dougan E. K."/>
            <person name="Thang M."/>
            <person name="Chan C."/>
        </authorList>
    </citation>
    <scope>NUCLEOTIDE SEQUENCE [LARGE SCALE GENOMIC DNA]</scope>
</reference>
<comment type="caution">
    <text evidence="2">The sequence shown here is derived from an EMBL/GenBank/DDBJ whole genome shotgun (WGS) entry which is preliminary data.</text>
</comment>
<evidence type="ECO:0000313" key="2">
    <source>
        <dbReference type="EMBL" id="CAK9085259.1"/>
    </source>
</evidence>
<protein>
    <recommendedName>
        <fullName evidence="4">PARP</fullName>
    </recommendedName>
</protein>
<evidence type="ECO:0000313" key="3">
    <source>
        <dbReference type="Proteomes" id="UP001642464"/>
    </source>
</evidence>
<dbReference type="PANTHER" id="PTHR33153">
    <property type="entry name" value="MYND-TYPE DOMAIN-CONTAINING PROTEIN"/>
    <property type="match status" value="1"/>
</dbReference>
<sequence length="1941" mass="216241">ALDDASAGDSDVELPPDVDDDRPSGLTSHCNCKLSCHAKFDEASVEVFRSEQLKDLTRRQQETFNKVKRFVDELPDKTSRIAWAIGGQKVCRPFWEHYHAVGHSVMDEWVKLAKNGHAALPEKGARLPRSKPKTDEVDVWFLQIYQGLAEPTPMERDDGGYQHVEELPDLANQHEVVNDINHPLYALSVGLGSDGHTVPKRYLNQSDVDVNSLWHAYETQHLDQAHVSRDTFRKAFQRNWKKFLLFKGEGQGVRCNVCADFDESRKHCLTKLERQEIDAQKQRHLDRCDADRSVNVRGNRLSALESTYTPQHAGSSAIKILIDGMDQAKYRCPRNLSASATFSACSRPALHMTGCVALGVCEAYYILLPDCKKDSNMNATCISDMLDKVICALSARGVQLEFMQPGHTKNELDQRFSSLSTILQRAPTLETPQQFAEFLKDGATRTIDAHAIVECNNPKWADLPQDGEDVVLTVKRFMSSASPSQPPQLMLPAHLHRQLDPDDLPVAERKVFPEKLLQEYRKTAKAAAQEPWRLFEAQKWLEDLCDDNVAGRQHPPPKLHMIFQQGECTDHCLVPDFEDLYIPDDPEPRHVQVGPPGRKGASKKASARKRPAADGGGPKKRPAAVRLLQLQLARLLMTQTVTEYGCSKRRKARIGCKRCRAFADARVKGFYWVDDSVCGVVKREGQNGAVKRPAAAAKNPKREFLTVAKKPAGKSHIPDPTLVDPYGRNYADFVGELFEEWNDAKNYTESFTDTDLWARAPTGEIPRIPWNPPEIWRTLEILEKMDNDKPAKMEQERAQPDSEAALMEPKDESEGDDQVMLDASGVFCKKLSTKIREIFDECPAGPASYWARHVNSVEAKQAFVSWLWGNFPERSDILYVHDVDAAPRVTENDLAQSPPAAFHVASLAFSDLSSIKPPPGKELAVQLIDFFLKEGFVTSGEPLLISMPESLVEENRGVTSPWDSEGKVTLAPFSVGYVKGRARATSLLALLHVMYSDATFSKEDLENHCPKLIDTVTSIWAHHLRQNTKEDEVLTNLRLSLRGSLRKAANVVQMAAMVRKLLMEGGTDYMSFVRRWNVQTVAAHQIKGRKGIALKLLFESDVLDAILQHVGLMGWADCAWNEENLASRKLFPGHQYPSKCRKWSSRLRVSEESMRLMVSRAHWVQEHAAAGVKLKGSQASMESLAEKAACLVAFSKEFCSEHPVSVATVQEKILREWAQGNERIDMELSAALLEKSEAFVIAVGFPSFKSILDESIFTAPVSSSQEVDLRDALKKDEFEHVIKKLDYDRKVFEIWKTKCAGVGLARMHAKQEHIVNEHRKVVQTVENYVEGCVRFLTWEAHKSADSLIPQLLNFRMEALKKLRNQPQPGSVSDVPSLVLINWTAPCLLPAQRQKDHANVLAWALHDNANSCGIILSPTFSYQKGKTSLEEHAALNVLAQMGFNLDYQFSLLYAERCDLRDARPLLYPARFAFPSHLVDLAKSNAFFQSDLRKSGRTEPVKQLPAKDLKEVEDMADDSVPASCSSGFVTGAAKHCQVGAPAAEEILRKLFSGVDLVPTQTPAVLVIDLFPRVGDFSQAFCKLRNSLTSTASLFHVAVAEKGKEVDWLRATLVEDLVDKVKAEQFQVPGQRPFQKEVSADLLEALPALPVMNLLVTTGEGDEKKLKIPSSLVKKWSCDEDFAQVFSKWLDEFCEVYSVADETENTSSPNKRGAEGQDAASQAQPSPKKLKFDEVGAEHLTPNDKISETLLVECKLGGKDSLNFQVRTGNRAYLVNLTGNEISLKPYAALVGFGRGAFKLFKGDDVVPEKAVIFTMGPDSLVSVNGVISSVSEALTKQRQTKPDAAVCYHKANPVPEKPGEFTFTQTHKVGFVPPGKKEGAPEETVTATNLAARVSMSSFQSLHCVAFVWHSKWTVKGLQPIKPMLHLVKALALTPGTACKLNA</sequence>
<feature type="region of interest" description="Disordered" evidence="1">
    <location>
        <begin position="1"/>
        <end position="23"/>
    </location>
</feature>
<name>A0ABP0QAJ6_9DINO</name>
<feature type="compositionally biased region" description="Basic and acidic residues" evidence="1">
    <location>
        <begin position="789"/>
        <end position="800"/>
    </location>
</feature>
<feature type="non-terminal residue" evidence="2">
    <location>
        <position position="1"/>
    </location>
</feature>
<feature type="region of interest" description="Disordered" evidence="1">
    <location>
        <begin position="789"/>
        <end position="816"/>
    </location>
</feature>
<organism evidence="2 3">
    <name type="scientific">Durusdinium trenchii</name>
    <dbReference type="NCBI Taxonomy" id="1381693"/>
    <lineage>
        <taxon>Eukaryota</taxon>
        <taxon>Sar</taxon>
        <taxon>Alveolata</taxon>
        <taxon>Dinophyceae</taxon>
        <taxon>Suessiales</taxon>
        <taxon>Symbiodiniaceae</taxon>
        <taxon>Durusdinium</taxon>
    </lineage>
</organism>
<feature type="region of interest" description="Disordered" evidence="1">
    <location>
        <begin position="584"/>
        <end position="621"/>
    </location>
</feature>
<feature type="region of interest" description="Disordered" evidence="1">
    <location>
        <begin position="1701"/>
        <end position="1725"/>
    </location>
</feature>
<dbReference type="PANTHER" id="PTHR33153:SF3">
    <property type="entry name" value="TRAFFICKING PROTEIN PARTICLE COMPLEX SUBUNIT 11 DOMAIN-CONTAINING PROTEIN"/>
    <property type="match status" value="1"/>
</dbReference>
<dbReference type="Proteomes" id="UP001642464">
    <property type="component" value="Unassembled WGS sequence"/>
</dbReference>
<feature type="compositionally biased region" description="Acidic residues" evidence="1">
    <location>
        <begin position="10"/>
        <end position="20"/>
    </location>
</feature>
<proteinExistence type="predicted"/>
<gene>
    <name evidence="2" type="ORF">SCF082_LOCUS40394</name>
</gene>
<feature type="compositionally biased region" description="Basic residues" evidence="1">
    <location>
        <begin position="600"/>
        <end position="610"/>
    </location>
</feature>
<dbReference type="EMBL" id="CAXAMM010039264">
    <property type="protein sequence ID" value="CAK9085259.1"/>
    <property type="molecule type" value="Genomic_DNA"/>
</dbReference>
<evidence type="ECO:0008006" key="4">
    <source>
        <dbReference type="Google" id="ProtNLM"/>
    </source>
</evidence>
<evidence type="ECO:0000256" key="1">
    <source>
        <dbReference type="SAM" id="MobiDB-lite"/>
    </source>
</evidence>